<keyword evidence="1" id="KW-0472">Membrane</keyword>
<evidence type="ECO:0000313" key="2">
    <source>
        <dbReference type="EMBL" id="CAF0927874.1"/>
    </source>
</evidence>
<evidence type="ECO:0000313" key="3">
    <source>
        <dbReference type="EMBL" id="CAF3676424.1"/>
    </source>
</evidence>
<reference evidence="3" key="1">
    <citation type="submission" date="2021-02" db="EMBL/GenBank/DDBJ databases">
        <authorList>
            <person name="Nowell W R."/>
        </authorList>
    </citation>
    <scope>NUCLEOTIDE SEQUENCE</scope>
</reference>
<accession>A0A818SRB8</accession>
<protein>
    <submittedName>
        <fullName evidence="3">Uncharacterized protein</fullName>
    </submittedName>
</protein>
<evidence type="ECO:0000256" key="1">
    <source>
        <dbReference type="SAM" id="Phobius"/>
    </source>
</evidence>
<comment type="caution">
    <text evidence="3">The sequence shown here is derived from an EMBL/GenBank/DDBJ whole genome shotgun (WGS) entry which is preliminary data.</text>
</comment>
<dbReference type="EMBL" id="CAJOBD010000483">
    <property type="protein sequence ID" value="CAF3676424.1"/>
    <property type="molecule type" value="Genomic_DNA"/>
</dbReference>
<gene>
    <name evidence="3" type="ORF">JBS370_LOCUS7899</name>
    <name evidence="2" type="ORF">ZHD862_LOCUS8764</name>
</gene>
<dbReference type="AlphaFoldDB" id="A0A818SRB8"/>
<dbReference type="EMBL" id="CAJNOT010000289">
    <property type="protein sequence ID" value="CAF0927874.1"/>
    <property type="molecule type" value="Genomic_DNA"/>
</dbReference>
<keyword evidence="1" id="KW-1133">Transmembrane helix</keyword>
<proteinExistence type="predicted"/>
<feature type="transmembrane region" description="Helical" evidence="1">
    <location>
        <begin position="37"/>
        <end position="58"/>
    </location>
</feature>
<keyword evidence="1" id="KW-0812">Transmembrane</keyword>
<organism evidence="3 4">
    <name type="scientific">Rotaria sordida</name>
    <dbReference type="NCBI Taxonomy" id="392033"/>
    <lineage>
        <taxon>Eukaryota</taxon>
        <taxon>Metazoa</taxon>
        <taxon>Spiralia</taxon>
        <taxon>Gnathifera</taxon>
        <taxon>Rotifera</taxon>
        <taxon>Eurotatoria</taxon>
        <taxon>Bdelloidea</taxon>
        <taxon>Philodinida</taxon>
        <taxon>Philodinidae</taxon>
        <taxon>Rotaria</taxon>
    </lineage>
</organism>
<evidence type="ECO:0000313" key="4">
    <source>
        <dbReference type="Proteomes" id="UP000663836"/>
    </source>
</evidence>
<dbReference type="Proteomes" id="UP000663836">
    <property type="component" value="Unassembled WGS sequence"/>
</dbReference>
<dbReference type="Proteomes" id="UP000663864">
    <property type="component" value="Unassembled WGS sequence"/>
</dbReference>
<name>A0A818SRB8_9BILA</name>
<sequence>MNLSNILDNNNNNNNTFSITTLQSIRKSYVENPFNSWYIGGILFLCSFLLILVGANYYHKNYCQLCLKYLTPNHQITQTPPSSSTHSFINRVVDPVLV</sequence>